<dbReference type="AlphaFoldDB" id="A0A3M7P957"/>
<dbReference type="EMBL" id="REGN01012479">
    <property type="protein sequence ID" value="RMZ95267.1"/>
    <property type="molecule type" value="Genomic_DNA"/>
</dbReference>
<reference evidence="2 3" key="1">
    <citation type="journal article" date="2018" name="Sci. Rep.">
        <title>Genomic signatures of local adaptation to the degree of environmental predictability in rotifers.</title>
        <authorList>
            <person name="Franch-Gras L."/>
            <person name="Hahn C."/>
            <person name="Garcia-Roger E.M."/>
            <person name="Carmona M.J."/>
            <person name="Serra M."/>
            <person name="Gomez A."/>
        </authorList>
    </citation>
    <scope>NUCLEOTIDE SEQUENCE [LARGE SCALE GENOMIC DNA]</scope>
    <source>
        <strain evidence="2">HYR1</strain>
    </source>
</reference>
<gene>
    <name evidence="2" type="ORF">BpHYR1_003618</name>
</gene>
<accession>A0A3M7P957</accession>
<feature type="compositionally biased region" description="Polar residues" evidence="1">
    <location>
        <begin position="103"/>
        <end position="117"/>
    </location>
</feature>
<name>A0A3M7P957_BRAPC</name>
<protein>
    <submittedName>
        <fullName evidence="2">Uncharacterized protein</fullName>
    </submittedName>
</protein>
<evidence type="ECO:0000313" key="3">
    <source>
        <dbReference type="Proteomes" id="UP000276133"/>
    </source>
</evidence>
<organism evidence="2 3">
    <name type="scientific">Brachionus plicatilis</name>
    <name type="common">Marine rotifer</name>
    <name type="synonym">Brachionus muelleri</name>
    <dbReference type="NCBI Taxonomy" id="10195"/>
    <lineage>
        <taxon>Eukaryota</taxon>
        <taxon>Metazoa</taxon>
        <taxon>Spiralia</taxon>
        <taxon>Gnathifera</taxon>
        <taxon>Rotifera</taxon>
        <taxon>Eurotatoria</taxon>
        <taxon>Monogononta</taxon>
        <taxon>Pseudotrocha</taxon>
        <taxon>Ploima</taxon>
        <taxon>Brachionidae</taxon>
        <taxon>Brachionus</taxon>
    </lineage>
</organism>
<dbReference type="Proteomes" id="UP000276133">
    <property type="component" value="Unassembled WGS sequence"/>
</dbReference>
<evidence type="ECO:0000313" key="2">
    <source>
        <dbReference type="EMBL" id="RMZ95267.1"/>
    </source>
</evidence>
<feature type="region of interest" description="Disordered" evidence="1">
    <location>
        <begin position="93"/>
        <end position="117"/>
    </location>
</feature>
<sequence>GSSQNNKQQINLEFIRFAELSFFLNLKKKFQIFLFNMDCWAAAKPGRSECGQNKAATLAAYRWPKIRTAKLAGQNIDGRPNVRPNLKRTATLAVRQNQRNEKFSNTTYKSLNSNREK</sequence>
<comment type="caution">
    <text evidence="2">The sequence shown here is derived from an EMBL/GenBank/DDBJ whole genome shotgun (WGS) entry which is preliminary data.</text>
</comment>
<feature type="non-terminal residue" evidence="2">
    <location>
        <position position="1"/>
    </location>
</feature>
<proteinExistence type="predicted"/>
<evidence type="ECO:0000256" key="1">
    <source>
        <dbReference type="SAM" id="MobiDB-lite"/>
    </source>
</evidence>
<keyword evidence="3" id="KW-1185">Reference proteome</keyword>